<dbReference type="PROSITE" id="PS00893">
    <property type="entry name" value="NUDIX_BOX"/>
    <property type="match status" value="1"/>
</dbReference>
<dbReference type="AlphaFoldDB" id="A0A3S3P4L3"/>
<organism evidence="4 5">
    <name type="scientific">Dinothrombium tinctorium</name>
    <dbReference type="NCBI Taxonomy" id="1965070"/>
    <lineage>
        <taxon>Eukaryota</taxon>
        <taxon>Metazoa</taxon>
        <taxon>Ecdysozoa</taxon>
        <taxon>Arthropoda</taxon>
        <taxon>Chelicerata</taxon>
        <taxon>Arachnida</taxon>
        <taxon>Acari</taxon>
        <taxon>Acariformes</taxon>
        <taxon>Trombidiformes</taxon>
        <taxon>Prostigmata</taxon>
        <taxon>Anystina</taxon>
        <taxon>Parasitengona</taxon>
        <taxon>Trombidioidea</taxon>
        <taxon>Trombidiidae</taxon>
        <taxon>Dinothrombium</taxon>
    </lineage>
</organism>
<dbReference type="OrthoDB" id="447842at2759"/>
<dbReference type="PANTHER" id="PTHR13994">
    <property type="entry name" value="NUDIX HYDROLASE RELATED"/>
    <property type="match status" value="1"/>
</dbReference>
<proteinExistence type="inferred from homology"/>
<feature type="domain" description="Nudix hydrolase" evidence="3">
    <location>
        <begin position="106"/>
        <end position="240"/>
    </location>
</feature>
<dbReference type="SUPFAM" id="SSF55811">
    <property type="entry name" value="Nudix"/>
    <property type="match status" value="1"/>
</dbReference>
<evidence type="ECO:0000256" key="1">
    <source>
        <dbReference type="ARBA" id="ARBA00005582"/>
    </source>
</evidence>
<dbReference type="InterPro" id="IPR020084">
    <property type="entry name" value="NUDIX_hydrolase_CS"/>
</dbReference>
<evidence type="ECO:0000313" key="4">
    <source>
        <dbReference type="EMBL" id="RWS07937.1"/>
    </source>
</evidence>
<dbReference type="GO" id="GO:0051287">
    <property type="term" value="F:NAD binding"/>
    <property type="evidence" value="ECO:0007669"/>
    <property type="project" value="TreeGrafter"/>
</dbReference>
<keyword evidence="2 4" id="KW-0378">Hydrolase</keyword>
<dbReference type="InterPro" id="IPR000086">
    <property type="entry name" value="NUDIX_hydrolase_dom"/>
</dbReference>
<dbReference type="Pfam" id="PF18290">
    <property type="entry name" value="Nudix_hydro"/>
    <property type="match status" value="1"/>
</dbReference>
<comment type="caution">
    <text evidence="4">The sequence shown here is derived from an EMBL/GenBank/DDBJ whole genome shotgun (WGS) entry which is preliminary data.</text>
</comment>
<accession>A0A3S3P4L3</accession>
<gene>
    <name evidence="4" type="ORF">B4U79_03727</name>
</gene>
<dbReference type="GO" id="GO:0035529">
    <property type="term" value="F:NADH pyrophosphatase activity"/>
    <property type="evidence" value="ECO:0007669"/>
    <property type="project" value="TreeGrafter"/>
</dbReference>
<dbReference type="PROSITE" id="PS51462">
    <property type="entry name" value="NUDIX"/>
    <property type="match status" value="1"/>
</dbReference>
<evidence type="ECO:0000256" key="2">
    <source>
        <dbReference type="ARBA" id="ARBA00022801"/>
    </source>
</evidence>
<dbReference type="Gene3D" id="3.90.79.10">
    <property type="entry name" value="Nucleoside Triphosphate Pyrophosphohydrolase"/>
    <property type="match status" value="1"/>
</dbReference>
<dbReference type="Gene3D" id="3.40.630.30">
    <property type="match status" value="1"/>
</dbReference>
<dbReference type="EMBL" id="NCKU01003221">
    <property type="protein sequence ID" value="RWS07937.1"/>
    <property type="molecule type" value="Genomic_DNA"/>
</dbReference>
<dbReference type="InterPro" id="IPR003293">
    <property type="entry name" value="Nudix_hydrolase6-like"/>
</dbReference>
<dbReference type="CDD" id="cd04670">
    <property type="entry name" value="NUDIX_ASFGF2_Nudt6"/>
    <property type="match status" value="1"/>
</dbReference>
<name>A0A3S3P4L3_9ACAR</name>
<dbReference type="InterPro" id="IPR015797">
    <property type="entry name" value="NUDIX_hydrolase-like_dom_sf"/>
</dbReference>
<dbReference type="PANTHER" id="PTHR13994:SF13">
    <property type="entry name" value="FI03680P"/>
    <property type="match status" value="1"/>
</dbReference>
<dbReference type="GO" id="GO:0047631">
    <property type="term" value="F:ADP-ribose diphosphatase activity"/>
    <property type="evidence" value="ECO:0007669"/>
    <property type="project" value="TreeGrafter"/>
</dbReference>
<dbReference type="Pfam" id="PF00293">
    <property type="entry name" value="NUDIX"/>
    <property type="match status" value="1"/>
</dbReference>
<dbReference type="STRING" id="1965070.A0A3S3P4L3"/>
<dbReference type="PRINTS" id="PR01356">
    <property type="entry name" value="GFGPROTEIN"/>
</dbReference>
<sequence length="274" mass="31931">MSLFAKESYAIDHYNCARLDFDTLVKYVPCVESANFDQFECMLIETSKKWKEDNLKASWFKVPLKYSSFIPILVKNGFVYHHARTEFVMMLKWFSDGVYNIPNYAFTNIGVGGIVLDENDHVLVVKERHNFGKPFWKFPGGFANPREEFGDTAEREVFEETGIKTKFQSLIVLRHSDKSQFECSDIYILCSLKPVKDENNPNLETKMCAQELTDIAWIPAKELKPHLSPFNLFAFEKFLSYREKKIIIGLDKVDSVFKQFGKQSVYSIKFEEQQ</sequence>
<comment type="similarity">
    <text evidence="1">Belongs to the Nudix hydrolase family.</text>
</comment>
<protein>
    <submittedName>
        <fullName evidence="4">NUDIX hydrolase-like protein</fullName>
    </submittedName>
</protein>
<evidence type="ECO:0000313" key="5">
    <source>
        <dbReference type="Proteomes" id="UP000285301"/>
    </source>
</evidence>
<dbReference type="Proteomes" id="UP000285301">
    <property type="component" value="Unassembled WGS sequence"/>
</dbReference>
<reference evidence="4 5" key="1">
    <citation type="journal article" date="2018" name="Gigascience">
        <title>Genomes of trombidid mites reveal novel predicted allergens and laterally-transferred genes associated with secondary metabolism.</title>
        <authorList>
            <person name="Dong X."/>
            <person name="Chaisiri K."/>
            <person name="Xia D."/>
            <person name="Armstrong S.D."/>
            <person name="Fang Y."/>
            <person name="Donnelly M.J."/>
            <person name="Kadowaki T."/>
            <person name="McGarry J.W."/>
            <person name="Darby A.C."/>
            <person name="Makepeace B.L."/>
        </authorList>
    </citation>
    <scope>NUCLEOTIDE SEQUENCE [LARGE SCALE GENOMIC DNA]</scope>
    <source>
        <strain evidence="4">UoL-WK</strain>
    </source>
</reference>
<dbReference type="InterPro" id="IPR040618">
    <property type="entry name" value="Pre-Nudix"/>
</dbReference>
<evidence type="ECO:0000259" key="3">
    <source>
        <dbReference type="PROSITE" id="PS51462"/>
    </source>
</evidence>
<keyword evidence="5" id="KW-1185">Reference proteome</keyword>